<gene>
    <name evidence="2" type="ORF">H9982_06655</name>
</gene>
<name>A0A9D1VSS0_9BACT</name>
<evidence type="ECO:0000313" key="3">
    <source>
        <dbReference type="Proteomes" id="UP000824246"/>
    </source>
</evidence>
<dbReference type="Proteomes" id="UP000824246">
    <property type="component" value="Unassembled WGS sequence"/>
</dbReference>
<dbReference type="AlphaFoldDB" id="A0A9D1VSS0"/>
<organism evidence="2 3">
    <name type="scientific">Candidatus Barnesiella excrementipullorum</name>
    <dbReference type="NCBI Taxonomy" id="2838479"/>
    <lineage>
        <taxon>Bacteria</taxon>
        <taxon>Pseudomonadati</taxon>
        <taxon>Bacteroidota</taxon>
        <taxon>Bacteroidia</taxon>
        <taxon>Bacteroidales</taxon>
        <taxon>Barnesiellaceae</taxon>
        <taxon>Barnesiella</taxon>
    </lineage>
</organism>
<dbReference type="InterPro" id="IPR036390">
    <property type="entry name" value="WH_DNA-bd_sf"/>
</dbReference>
<dbReference type="EMBL" id="DXFB01000169">
    <property type="protein sequence ID" value="HIX45885.1"/>
    <property type="molecule type" value="Genomic_DNA"/>
</dbReference>
<protein>
    <submittedName>
        <fullName evidence="2">Helix-turn-helix domain-containing protein</fullName>
    </submittedName>
</protein>
<dbReference type="SUPFAM" id="SSF46785">
    <property type="entry name" value="Winged helix' DNA-binding domain"/>
    <property type="match status" value="1"/>
</dbReference>
<accession>A0A9D1VSS0</accession>
<reference evidence="2" key="2">
    <citation type="submission" date="2021-04" db="EMBL/GenBank/DDBJ databases">
        <authorList>
            <person name="Gilroy R."/>
        </authorList>
    </citation>
    <scope>NUCLEOTIDE SEQUENCE</scope>
    <source>
        <strain evidence="2">ChiHjej12B11-16260</strain>
    </source>
</reference>
<dbReference type="InterPro" id="IPR012318">
    <property type="entry name" value="HTH_CRP"/>
</dbReference>
<sequence>ILSRRSQKNKEAILSISTGDMKERIAFWILSLTQRNATDIRIIAKQRDLYGYFGVQRAVLLSSLAELKQEKIIDYTPTEVVILDRRALRDLLIEEIGYYEADE</sequence>
<dbReference type="GO" id="GO:0006355">
    <property type="term" value="P:regulation of DNA-templated transcription"/>
    <property type="evidence" value="ECO:0007669"/>
    <property type="project" value="InterPro"/>
</dbReference>
<feature type="domain" description="HTH crp-type" evidence="1">
    <location>
        <begin position="23"/>
        <end position="91"/>
    </location>
</feature>
<dbReference type="Pfam" id="PF13545">
    <property type="entry name" value="HTH_Crp_2"/>
    <property type="match status" value="1"/>
</dbReference>
<dbReference type="Gene3D" id="2.60.120.10">
    <property type="entry name" value="Jelly Rolls"/>
    <property type="match status" value="1"/>
</dbReference>
<reference evidence="2" key="1">
    <citation type="journal article" date="2021" name="PeerJ">
        <title>Extensive microbial diversity within the chicken gut microbiome revealed by metagenomics and culture.</title>
        <authorList>
            <person name="Gilroy R."/>
            <person name="Ravi A."/>
            <person name="Getino M."/>
            <person name="Pursley I."/>
            <person name="Horton D.L."/>
            <person name="Alikhan N.F."/>
            <person name="Baker D."/>
            <person name="Gharbi K."/>
            <person name="Hall N."/>
            <person name="Watson M."/>
            <person name="Adriaenssens E.M."/>
            <person name="Foster-Nyarko E."/>
            <person name="Jarju S."/>
            <person name="Secka A."/>
            <person name="Antonio M."/>
            <person name="Oren A."/>
            <person name="Chaudhuri R.R."/>
            <person name="La Ragione R."/>
            <person name="Hildebrand F."/>
            <person name="Pallen M.J."/>
        </authorList>
    </citation>
    <scope>NUCLEOTIDE SEQUENCE</scope>
    <source>
        <strain evidence="2">ChiHjej12B11-16260</strain>
    </source>
</reference>
<proteinExistence type="predicted"/>
<dbReference type="InterPro" id="IPR014710">
    <property type="entry name" value="RmlC-like_jellyroll"/>
</dbReference>
<evidence type="ECO:0000259" key="1">
    <source>
        <dbReference type="Pfam" id="PF13545"/>
    </source>
</evidence>
<dbReference type="GO" id="GO:0003677">
    <property type="term" value="F:DNA binding"/>
    <property type="evidence" value="ECO:0007669"/>
    <property type="project" value="InterPro"/>
</dbReference>
<evidence type="ECO:0000313" key="2">
    <source>
        <dbReference type="EMBL" id="HIX45885.1"/>
    </source>
</evidence>
<feature type="non-terminal residue" evidence="2">
    <location>
        <position position="1"/>
    </location>
</feature>
<comment type="caution">
    <text evidence="2">The sequence shown here is derived from an EMBL/GenBank/DDBJ whole genome shotgun (WGS) entry which is preliminary data.</text>
</comment>